<sequence length="284" mass="31061">MVLMNSQPPKLAILCGRGALPERLAHFCVNEGRDYLILAFEGQADKEFISKHPHAWSSVGQIQQCLEILKDHQVGELVFAGKFNRPSWAEIKPDRLGAQWMAKLVGKVFGDDSLLRGLIKLIEENSQIKVLSPESIIGHDLLAPRGVLGKVNPDESYFQDIIHGRKVAQTLGIVDVGQSVIVQQGLVIAVEAIEGTDNLIERSIPLLKKGPKGILVKMVKPQQDTRVDRPTIGLKTVEQSLKAGLGGIVMEAEGVILMQANDSIKLADREGLFLLGVTDDEEIS</sequence>
<dbReference type="AlphaFoldDB" id="A0A1W6N2U7"/>
<dbReference type="EMBL" id="CP008743">
    <property type="protein sequence ID" value="ARN84200.1"/>
    <property type="molecule type" value="Genomic_DNA"/>
</dbReference>
<dbReference type="Pfam" id="PF17930">
    <property type="entry name" value="LpxI_N"/>
    <property type="match status" value="1"/>
</dbReference>
<dbReference type="KEGG" id="naf:GQ61_01305"/>
<dbReference type="Pfam" id="PF06230">
    <property type="entry name" value="LpxI_C"/>
    <property type="match status" value="1"/>
</dbReference>
<dbReference type="PANTHER" id="PTHR39962">
    <property type="entry name" value="BLL4848 PROTEIN"/>
    <property type="match status" value="1"/>
</dbReference>
<dbReference type="Proteomes" id="UP000237351">
    <property type="component" value="Chromosome"/>
</dbReference>
<dbReference type="PANTHER" id="PTHR39962:SF1">
    <property type="entry name" value="LPXI FAMILY PROTEIN"/>
    <property type="match status" value="1"/>
</dbReference>
<dbReference type="InterPro" id="IPR041255">
    <property type="entry name" value="LpxI_N"/>
</dbReference>
<reference evidence="3 4" key="1">
    <citation type="submission" date="2014-06" db="EMBL/GenBank/DDBJ databases">
        <title>The genome of the endonuclear symbiont Nucleicultrix amoebiphila.</title>
        <authorList>
            <person name="Schulz F."/>
            <person name="Horn M."/>
        </authorList>
    </citation>
    <scope>NUCLEOTIDE SEQUENCE [LARGE SCALE GENOMIC DNA]</scope>
    <source>
        <strain evidence="3 4">FS5</strain>
    </source>
</reference>
<evidence type="ECO:0008006" key="5">
    <source>
        <dbReference type="Google" id="ProtNLM"/>
    </source>
</evidence>
<gene>
    <name evidence="3" type="ORF">GQ61_01305</name>
</gene>
<evidence type="ECO:0000313" key="4">
    <source>
        <dbReference type="Proteomes" id="UP000237351"/>
    </source>
</evidence>
<proteinExistence type="predicted"/>
<dbReference type="OrthoDB" id="9789836at2"/>
<keyword evidence="4" id="KW-1185">Reference proteome</keyword>
<evidence type="ECO:0000259" key="1">
    <source>
        <dbReference type="Pfam" id="PF06230"/>
    </source>
</evidence>
<organism evidence="3 4">
    <name type="scientific">Candidatus Nucleicultrix amoebiphila FS5</name>
    <dbReference type="NCBI Taxonomy" id="1414854"/>
    <lineage>
        <taxon>Bacteria</taxon>
        <taxon>Pseudomonadati</taxon>
        <taxon>Pseudomonadota</taxon>
        <taxon>Alphaproteobacteria</taxon>
        <taxon>Holosporales</taxon>
        <taxon>Candidatus Nucleicultricaceae</taxon>
        <taxon>Candidatus Nucleicultrix</taxon>
    </lineage>
</organism>
<protein>
    <recommendedName>
        <fullName evidence="5">UDP-2,3-diacylglucosamine pyrophosphatase</fullName>
    </recommendedName>
</protein>
<dbReference type="InterPro" id="IPR043167">
    <property type="entry name" value="LpxI_C_sf"/>
</dbReference>
<dbReference type="InterPro" id="IPR010415">
    <property type="entry name" value="LpxI_C"/>
</dbReference>
<feature type="domain" description="LpxI C-terminal" evidence="1">
    <location>
        <begin position="144"/>
        <end position="274"/>
    </location>
</feature>
<feature type="domain" description="LpxI N-terminal" evidence="2">
    <location>
        <begin position="10"/>
        <end position="137"/>
    </location>
</feature>
<dbReference type="InterPro" id="IPR053174">
    <property type="entry name" value="LpxI"/>
</dbReference>
<evidence type="ECO:0000313" key="3">
    <source>
        <dbReference type="EMBL" id="ARN84200.1"/>
    </source>
</evidence>
<name>A0A1W6N2U7_9PROT</name>
<dbReference type="Gene3D" id="3.40.140.80">
    <property type="match status" value="1"/>
</dbReference>
<accession>A0A1W6N2U7</accession>
<dbReference type="STRING" id="1414854.GQ61_01305"/>
<dbReference type="Gene3D" id="3.40.50.20">
    <property type="match status" value="1"/>
</dbReference>
<evidence type="ECO:0000259" key="2">
    <source>
        <dbReference type="Pfam" id="PF17930"/>
    </source>
</evidence>